<dbReference type="SMART" id="SM00460">
    <property type="entry name" value="TGc"/>
    <property type="match status" value="1"/>
</dbReference>
<evidence type="ECO:0000313" key="3">
    <source>
        <dbReference type="EMBL" id="MFC6724138.1"/>
    </source>
</evidence>
<protein>
    <submittedName>
        <fullName evidence="3">Transglutaminase domain-containing protein</fullName>
    </submittedName>
</protein>
<dbReference type="Proteomes" id="UP001596328">
    <property type="component" value="Unassembled WGS sequence"/>
</dbReference>
<feature type="region of interest" description="Disordered" evidence="1">
    <location>
        <begin position="282"/>
        <end position="358"/>
    </location>
</feature>
<dbReference type="InterPro" id="IPR052901">
    <property type="entry name" value="Bact_TGase-like"/>
</dbReference>
<dbReference type="PANTHER" id="PTHR42736">
    <property type="entry name" value="PROTEIN-GLUTAMINE GAMMA-GLUTAMYLTRANSFERASE"/>
    <property type="match status" value="1"/>
</dbReference>
<gene>
    <name evidence="3" type="ORF">ACFQE1_07075</name>
</gene>
<keyword evidence="4" id="KW-1185">Reference proteome</keyword>
<dbReference type="InterPro" id="IPR038765">
    <property type="entry name" value="Papain-like_cys_pep_sf"/>
</dbReference>
<evidence type="ECO:0000256" key="1">
    <source>
        <dbReference type="SAM" id="MobiDB-lite"/>
    </source>
</evidence>
<dbReference type="Pfam" id="PF01841">
    <property type="entry name" value="Transglut_core"/>
    <property type="match status" value="1"/>
</dbReference>
<dbReference type="SUPFAM" id="SSF54001">
    <property type="entry name" value="Cysteine proteinases"/>
    <property type="match status" value="1"/>
</dbReference>
<feature type="non-terminal residue" evidence="3">
    <location>
        <position position="358"/>
    </location>
</feature>
<dbReference type="EMBL" id="JBHSWU010000108">
    <property type="protein sequence ID" value="MFC6724138.1"/>
    <property type="molecule type" value="Genomic_DNA"/>
</dbReference>
<proteinExistence type="predicted"/>
<feature type="compositionally biased region" description="Low complexity" evidence="1">
    <location>
        <begin position="303"/>
        <end position="330"/>
    </location>
</feature>
<comment type="caution">
    <text evidence="3">The sequence shown here is derived from an EMBL/GenBank/DDBJ whole genome shotgun (WGS) entry which is preliminary data.</text>
</comment>
<feature type="domain" description="Transglutaminase-like" evidence="2">
    <location>
        <begin position="199"/>
        <end position="269"/>
    </location>
</feature>
<dbReference type="PANTHER" id="PTHR42736:SF1">
    <property type="entry name" value="PROTEIN-GLUTAMINE GAMMA-GLUTAMYLTRANSFERASE"/>
    <property type="match status" value="1"/>
</dbReference>
<dbReference type="AlphaFoldDB" id="A0ABD5RYY5"/>
<evidence type="ECO:0000259" key="2">
    <source>
        <dbReference type="SMART" id="SM00460"/>
    </source>
</evidence>
<dbReference type="Gene3D" id="3.10.620.30">
    <property type="match status" value="1"/>
</dbReference>
<evidence type="ECO:0000313" key="4">
    <source>
        <dbReference type="Proteomes" id="UP001596328"/>
    </source>
</evidence>
<dbReference type="InterPro" id="IPR002931">
    <property type="entry name" value="Transglutaminase-like"/>
</dbReference>
<name>A0ABD5RYY5_9EURY</name>
<organism evidence="3 4">
    <name type="scientific">Halobium palmae</name>
    <dbReference type="NCBI Taxonomy" id="1776492"/>
    <lineage>
        <taxon>Archaea</taxon>
        <taxon>Methanobacteriati</taxon>
        <taxon>Methanobacteriota</taxon>
        <taxon>Stenosarchaea group</taxon>
        <taxon>Halobacteria</taxon>
        <taxon>Halobacteriales</taxon>
        <taxon>Haloferacaceae</taxon>
        <taxon>Halobium</taxon>
    </lineage>
</organism>
<sequence length="358" mass="38732">MVDDTPADRLSPEVRFTVESEDGHYWGTAAYDRYTGSGWVRTGEAEPYESRLAGPPGEDREIRQRVTAKDRLNSVPSAWKPVEVDGSLADRTEVTGQGFLRPTGTLRANESYTVVSEAPEFTEEDLRESDDDYPALVEEAYLQLPESTSDRVRERAAEVTAGESSTYDEAVAVEAYLESNKQYSLTVDKPEGDVADAFLFEMESGYCVYYATTMVVMLRSEGIPARFVTGYTSGQRVSEDGYVVRGLDSHAWVQVYFPETGWVNFDPTPGGPRESAENARIEEARRNDAQNVDTDGSEGGEYTTPAPETATTTTATQTTTTTTANTSDGNGSNGSAGGEPTLPGNVPTQGSGFAGNGS</sequence>
<reference evidence="3 4" key="1">
    <citation type="journal article" date="2019" name="Int. J. Syst. Evol. Microbiol.">
        <title>The Global Catalogue of Microorganisms (GCM) 10K type strain sequencing project: providing services to taxonomists for standard genome sequencing and annotation.</title>
        <authorList>
            <consortium name="The Broad Institute Genomics Platform"/>
            <consortium name="The Broad Institute Genome Sequencing Center for Infectious Disease"/>
            <person name="Wu L."/>
            <person name="Ma J."/>
        </authorList>
    </citation>
    <scope>NUCLEOTIDE SEQUENCE [LARGE SCALE GENOMIC DNA]</scope>
    <source>
        <strain evidence="3 4">NBRC 111368</strain>
    </source>
</reference>
<accession>A0ABD5RYY5</accession>